<dbReference type="PROSITE" id="PS50262">
    <property type="entry name" value="G_PROTEIN_RECEP_F1_2"/>
    <property type="match status" value="1"/>
</dbReference>
<dbReference type="SMR" id="A0A8W8N828"/>
<dbReference type="Proteomes" id="UP000005408">
    <property type="component" value="Unassembled WGS sequence"/>
</dbReference>
<dbReference type="GO" id="GO:0007189">
    <property type="term" value="P:adenylate cyclase-activating G protein-coupled receptor signaling pathway"/>
    <property type="evidence" value="ECO:0007669"/>
    <property type="project" value="TreeGrafter"/>
</dbReference>
<reference evidence="13" key="1">
    <citation type="submission" date="2022-08" db="UniProtKB">
        <authorList>
            <consortium name="EnsemblMetazoa"/>
        </authorList>
    </citation>
    <scope>IDENTIFICATION</scope>
    <source>
        <strain evidence="13">05x7-T-G4-1.051#20</strain>
    </source>
</reference>
<dbReference type="InterPro" id="IPR000276">
    <property type="entry name" value="GPCR_Rhodpsn"/>
</dbReference>
<dbReference type="PANTHER" id="PTHR11866">
    <property type="entry name" value="G-PROTEIN COUPLED RECEPTOR FAMILY 1 MEMBER"/>
    <property type="match status" value="1"/>
</dbReference>
<dbReference type="CDD" id="cd14981">
    <property type="entry name" value="7tmA_Prostanoid_R"/>
    <property type="match status" value="1"/>
</dbReference>
<keyword evidence="9 10" id="KW-0807">Transducer</keyword>
<keyword evidence="4 11" id="KW-1133">Transmembrane helix</keyword>
<keyword evidence="3 10" id="KW-0812">Transmembrane</keyword>
<dbReference type="EnsemblMetazoa" id="G572.7">
    <property type="protein sequence ID" value="G572.7:cds"/>
    <property type="gene ID" value="G572"/>
</dbReference>
<keyword evidence="5 10" id="KW-0297">G-protein coupled receptor</keyword>
<dbReference type="Gene3D" id="1.20.1070.10">
    <property type="entry name" value="Rhodopsin 7-helix transmembrane proteins"/>
    <property type="match status" value="1"/>
</dbReference>
<feature type="domain" description="G-protein coupled receptors family 1 profile" evidence="12">
    <location>
        <begin position="35"/>
        <end position="291"/>
    </location>
</feature>
<dbReference type="PANTHER" id="PTHR11866:SF16">
    <property type="entry name" value="PROSTAGLANDIN E2 RECEPTOR EP4 SUBTYPE-LIKE PROTEIN"/>
    <property type="match status" value="1"/>
</dbReference>
<feature type="transmembrane region" description="Helical" evidence="11">
    <location>
        <begin position="187"/>
        <end position="213"/>
    </location>
</feature>
<evidence type="ECO:0000256" key="1">
    <source>
        <dbReference type="ARBA" id="ARBA00004651"/>
    </source>
</evidence>
<dbReference type="InterPro" id="IPR017452">
    <property type="entry name" value="GPCR_Rhodpsn_7TM"/>
</dbReference>
<evidence type="ECO:0000256" key="5">
    <source>
        <dbReference type="ARBA" id="ARBA00023040"/>
    </source>
</evidence>
<keyword evidence="2" id="KW-1003">Cell membrane</keyword>
<feature type="transmembrane region" description="Helical" evidence="11">
    <location>
        <begin position="27"/>
        <end position="46"/>
    </location>
</feature>
<dbReference type="InterPro" id="IPR008365">
    <property type="entry name" value="Prostanoid_rcpt"/>
</dbReference>
<dbReference type="OrthoDB" id="5959154at2759"/>
<dbReference type="GO" id="GO:0005886">
    <property type="term" value="C:plasma membrane"/>
    <property type="evidence" value="ECO:0007669"/>
    <property type="project" value="UniProtKB-SubCell"/>
</dbReference>
<dbReference type="Pfam" id="PF00001">
    <property type="entry name" value="7tm_1"/>
    <property type="match status" value="1"/>
</dbReference>
<feature type="transmembrane region" description="Helical" evidence="11">
    <location>
        <begin position="274"/>
        <end position="294"/>
    </location>
</feature>
<dbReference type="EnsemblMetazoa" id="G572.4">
    <property type="protein sequence ID" value="G572.4:cds"/>
    <property type="gene ID" value="G572"/>
</dbReference>
<dbReference type="GO" id="GO:0007204">
    <property type="term" value="P:positive regulation of cytosolic calcium ion concentration"/>
    <property type="evidence" value="ECO:0007669"/>
    <property type="project" value="TreeGrafter"/>
</dbReference>
<keyword evidence="8" id="KW-0325">Glycoprotein</keyword>
<feature type="transmembrane region" description="Helical" evidence="11">
    <location>
        <begin position="234"/>
        <end position="254"/>
    </location>
</feature>
<dbReference type="EnsemblMetazoa" id="G572.20">
    <property type="protein sequence ID" value="G572.20:cds"/>
    <property type="gene ID" value="G572"/>
</dbReference>
<evidence type="ECO:0000256" key="4">
    <source>
        <dbReference type="ARBA" id="ARBA00022989"/>
    </source>
</evidence>
<dbReference type="EnsemblMetazoa" id="G572.8">
    <property type="protein sequence ID" value="G572.8:cds"/>
    <property type="gene ID" value="G572"/>
</dbReference>
<dbReference type="EnsemblMetazoa" id="G572.19">
    <property type="protein sequence ID" value="G572.19:cds"/>
    <property type="gene ID" value="G572"/>
</dbReference>
<evidence type="ECO:0000256" key="10">
    <source>
        <dbReference type="RuleBase" id="RU000688"/>
    </source>
</evidence>
<dbReference type="GO" id="GO:0004930">
    <property type="term" value="F:G protein-coupled receptor activity"/>
    <property type="evidence" value="ECO:0007669"/>
    <property type="project" value="UniProtKB-KW"/>
</dbReference>
<dbReference type="PRINTS" id="PR01788">
    <property type="entry name" value="PROSTANOIDR"/>
</dbReference>
<feature type="transmembrane region" description="Helical" evidence="11">
    <location>
        <begin position="58"/>
        <end position="79"/>
    </location>
</feature>
<dbReference type="EnsemblMetazoa" id="G572.13">
    <property type="protein sequence ID" value="G572.13:cds"/>
    <property type="gene ID" value="G572"/>
</dbReference>
<evidence type="ECO:0000256" key="3">
    <source>
        <dbReference type="ARBA" id="ARBA00022692"/>
    </source>
</evidence>
<comment type="similarity">
    <text evidence="10">Belongs to the G-protein coupled receptor 1 family.</text>
</comment>
<evidence type="ECO:0000256" key="9">
    <source>
        <dbReference type="ARBA" id="ARBA00023224"/>
    </source>
</evidence>
<dbReference type="EnsemblMetazoa" id="G572.14">
    <property type="protein sequence ID" value="G572.14:cds"/>
    <property type="gene ID" value="G572"/>
</dbReference>
<dbReference type="PROSITE" id="PS00237">
    <property type="entry name" value="G_PROTEIN_RECEP_F1_1"/>
    <property type="match status" value="1"/>
</dbReference>
<evidence type="ECO:0000259" key="12">
    <source>
        <dbReference type="PROSITE" id="PS50262"/>
    </source>
</evidence>
<comment type="subcellular location">
    <subcellularLocation>
        <location evidence="1">Cell membrane</location>
        <topology evidence="1">Multi-pass membrane protein</topology>
    </subcellularLocation>
</comment>
<dbReference type="OMA" id="CFRYINI"/>
<name>A0A8W8N828_MAGGI</name>
<feature type="transmembrane region" description="Helical" evidence="11">
    <location>
        <begin position="99"/>
        <end position="121"/>
    </location>
</feature>
<protein>
    <recommendedName>
        <fullName evidence="12">G-protein coupled receptors family 1 profile domain-containing protein</fullName>
    </recommendedName>
</protein>
<dbReference type="EnsemblMetazoa" id="G572.1">
    <property type="protein sequence ID" value="G572.1:cds"/>
    <property type="gene ID" value="G572"/>
</dbReference>
<evidence type="ECO:0000313" key="13">
    <source>
        <dbReference type="EnsemblMetazoa" id="G572.21:cds"/>
    </source>
</evidence>
<dbReference type="EnsemblMetazoa" id="G572.18">
    <property type="protein sequence ID" value="G572.18:cds"/>
    <property type="gene ID" value="G572"/>
</dbReference>
<dbReference type="SUPFAM" id="SSF81321">
    <property type="entry name" value="Family A G protein-coupled receptor-like"/>
    <property type="match status" value="1"/>
</dbReference>
<sequence length="358" mass="40119">MDDTETNSSGINLNKTKVWESAVPPGLQFALGVVGNLIALVVLVTSAKSHKWKPFYRLVGGLALTDGGGILLVYPTVMVRYATDFTYDFPKPLCDYSSFIYTFTLISSAMIVCAMSLDRFWAILYPFKYNTNTKNRRTNIMLISIWIAGAFISSLQLMGLGSSFNYYPGSWCFLNFVGITTMDRLSSYIYSLFGLSILLTTIGLNSIVILTVCRGMNSDIRQQQTARRRKKNDIFIVIFLMIIVTVFGVCWTPLMVTILGHAGRWIHGNGARELLVLRFAVTNSIIDPWIYILLRKETFIAMKRHSRGLCKTLFDRLDIPTESAIPESTPNEVSGCGKSMEKTISTDDQISSTVLHKL</sequence>
<dbReference type="AlphaFoldDB" id="A0A8W8N828"/>
<dbReference type="EnsemblMetazoa" id="G572.9">
    <property type="protein sequence ID" value="G572.9:cds"/>
    <property type="gene ID" value="G572"/>
</dbReference>
<accession>A0A8W8N828</accession>
<proteinExistence type="inferred from homology"/>
<keyword evidence="7 10" id="KW-0675">Receptor</keyword>
<evidence type="ECO:0000256" key="11">
    <source>
        <dbReference type="SAM" id="Phobius"/>
    </source>
</evidence>
<dbReference type="EnsemblMetazoa" id="G572.3">
    <property type="protein sequence ID" value="G572.3:cds"/>
    <property type="gene ID" value="G572"/>
</dbReference>
<keyword evidence="14" id="KW-1185">Reference proteome</keyword>
<keyword evidence="6 11" id="KW-0472">Membrane</keyword>
<evidence type="ECO:0000256" key="8">
    <source>
        <dbReference type="ARBA" id="ARBA00023180"/>
    </source>
</evidence>
<organism evidence="13 14">
    <name type="scientific">Magallana gigas</name>
    <name type="common">Pacific oyster</name>
    <name type="synonym">Crassostrea gigas</name>
    <dbReference type="NCBI Taxonomy" id="29159"/>
    <lineage>
        <taxon>Eukaryota</taxon>
        <taxon>Metazoa</taxon>
        <taxon>Spiralia</taxon>
        <taxon>Lophotrochozoa</taxon>
        <taxon>Mollusca</taxon>
        <taxon>Bivalvia</taxon>
        <taxon>Autobranchia</taxon>
        <taxon>Pteriomorphia</taxon>
        <taxon>Ostreida</taxon>
        <taxon>Ostreoidea</taxon>
        <taxon>Ostreidae</taxon>
        <taxon>Magallana</taxon>
    </lineage>
</organism>
<evidence type="ECO:0000313" key="14">
    <source>
        <dbReference type="Proteomes" id="UP000005408"/>
    </source>
</evidence>
<feature type="transmembrane region" description="Helical" evidence="11">
    <location>
        <begin position="142"/>
        <end position="167"/>
    </location>
</feature>
<evidence type="ECO:0000256" key="6">
    <source>
        <dbReference type="ARBA" id="ARBA00023136"/>
    </source>
</evidence>
<dbReference type="EnsemblMetazoa" id="G572.21">
    <property type="protein sequence ID" value="G572.21:cds"/>
    <property type="gene ID" value="G572"/>
</dbReference>
<dbReference type="PRINTS" id="PR00237">
    <property type="entry name" value="GPCRRHODOPSN"/>
</dbReference>
<evidence type="ECO:0000256" key="7">
    <source>
        <dbReference type="ARBA" id="ARBA00023170"/>
    </source>
</evidence>
<evidence type="ECO:0000256" key="2">
    <source>
        <dbReference type="ARBA" id="ARBA00022475"/>
    </source>
</evidence>
<dbReference type="EnsemblMetazoa" id="G572.17">
    <property type="protein sequence ID" value="G572.17:cds"/>
    <property type="gene ID" value="G572"/>
</dbReference>